<accession>A0A4D4N1K2</accession>
<feature type="compositionally biased region" description="Basic and acidic residues" evidence="1">
    <location>
        <begin position="1"/>
        <end position="22"/>
    </location>
</feature>
<protein>
    <submittedName>
        <fullName evidence="2">Uncharacterized protein</fullName>
    </submittedName>
</protein>
<comment type="caution">
    <text evidence="2">The sequence shown here is derived from an EMBL/GenBank/DDBJ whole genome shotgun (WGS) entry which is preliminary data.</text>
</comment>
<evidence type="ECO:0000313" key="2">
    <source>
        <dbReference type="EMBL" id="GDY77117.1"/>
    </source>
</evidence>
<organism evidence="2 3">
    <name type="scientific">Streptomyces avermitilis</name>
    <dbReference type="NCBI Taxonomy" id="33903"/>
    <lineage>
        <taxon>Bacteria</taxon>
        <taxon>Bacillati</taxon>
        <taxon>Actinomycetota</taxon>
        <taxon>Actinomycetes</taxon>
        <taxon>Kitasatosporales</taxon>
        <taxon>Streptomycetaceae</taxon>
        <taxon>Streptomyces</taxon>
    </lineage>
</organism>
<dbReference type="EMBL" id="BJHY01000001">
    <property type="protein sequence ID" value="GDY77117.1"/>
    <property type="molecule type" value="Genomic_DNA"/>
</dbReference>
<sequence length="66" mass="7514">MKAPHEVVRERSPVDQTPEHTQRGVSFLGDRRGAQSDQAERFHMPYEILQDLALAAPGRRLDEYGP</sequence>
<dbReference type="AlphaFoldDB" id="A0A4D4N1K2"/>
<proteinExistence type="predicted"/>
<evidence type="ECO:0000256" key="1">
    <source>
        <dbReference type="SAM" id="MobiDB-lite"/>
    </source>
</evidence>
<gene>
    <name evidence="2" type="ORF">SAV31267_066020</name>
</gene>
<reference evidence="2 3" key="1">
    <citation type="submission" date="2019-04" db="EMBL/GenBank/DDBJ databases">
        <title>Draft genome sequences of Streptomyces avermitilis ATCC 31267.</title>
        <authorList>
            <person name="Komaki H."/>
            <person name="Tamura T."/>
            <person name="Hosoyama A."/>
        </authorList>
    </citation>
    <scope>NUCLEOTIDE SEQUENCE [LARGE SCALE GENOMIC DNA]</scope>
    <source>
        <strain evidence="2 3">ATCC 31267</strain>
    </source>
</reference>
<evidence type="ECO:0000313" key="3">
    <source>
        <dbReference type="Proteomes" id="UP000299211"/>
    </source>
</evidence>
<name>A0A4D4N1K2_STRAX</name>
<dbReference type="Proteomes" id="UP000299211">
    <property type="component" value="Unassembled WGS sequence"/>
</dbReference>
<feature type="region of interest" description="Disordered" evidence="1">
    <location>
        <begin position="1"/>
        <end position="37"/>
    </location>
</feature>